<dbReference type="OrthoDB" id="1951449at2"/>
<dbReference type="EMBL" id="LQWZ01000023">
    <property type="protein sequence ID" value="OAH55911.1"/>
    <property type="molecule type" value="Genomic_DNA"/>
</dbReference>
<accession>A0A177KTJ3</accession>
<dbReference type="InterPro" id="IPR009926">
    <property type="entry name" value="T3SS_YcgR_PilZN"/>
</dbReference>
<dbReference type="Gene3D" id="2.40.10.220">
    <property type="entry name" value="predicted glycosyltransferase like domains"/>
    <property type="match status" value="1"/>
</dbReference>
<comment type="caution">
    <text evidence="3">The sequence shown here is derived from an EMBL/GenBank/DDBJ whole genome shotgun (WGS) entry which is preliminary data.</text>
</comment>
<dbReference type="SUPFAM" id="SSF141371">
    <property type="entry name" value="PilZ domain-like"/>
    <property type="match status" value="2"/>
</dbReference>
<name>A0A177KTJ3_9BACI</name>
<evidence type="ECO:0000313" key="3">
    <source>
        <dbReference type="EMBL" id="OAH55911.1"/>
    </source>
</evidence>
<reference evidence="3 4" key="1">
    <citation type="submission" date="2016-01" db="EMBL/GenBank/DDBJ databases">
        <title>Investigation of taxonomic status of Bacillus aminovorans.</title>
        <authorList>
            <person name="Verma A."/>
            <person name="Pal Y."/>
            <person name="Krishnamurthi S."/>
        </authorList>
    </citation>
    <scope>NUCLEOTIDE SEQUENCE [LARGE SCALE GENOMIC DNA]</scope>
    <source>
        <strain evidence="3 4">DSM 4337</strain>
    </source>
</reference>
<evidence type="ECO:0000259" key="2">
    <source>
        <dbReference type="Pfam" id="PF12945"/>
    </source>
</evidence>
<protein>
    <recommendedName>
        <fullName evidence="5">Pilus assembly protein PilZ</fullName>
    </recommendedName>
</protein>
<dbReference type="Pfam" id="PF07238">
    <property type="entry name" value="PilZ"/>
    <property type="match status" value="1"/>
</dbReference>
<proteinExistence type="predicted"/>
<feature type="domain" description="PilZ" evidence="1">
    <location>
        <begin position="103"/>
        <end position="211"/>
    </location>
</feature>
<feature type="domain" description="Type III secretion system flagellar brake protein YcgR PilZN" evidence="2">
    <location>
        <begin position="7"/>
        <end position="94"/>
    </location>
</feature>
<sequence length="222" mass="25244">MEMLEAGLTMTLEPYESANDKEEYRCRVVDIEGGKIFIDYPVNIETNRTVFLLDGMHLAASFIDPASSSALYMFRTEVIGRVEKKIPMLMLHDPGPSDYLRVQRRKFVRVQTVIDVAVQFEGYPSFKAVTEDMSAGGAAVVLPHSTRVEEGETARLYAVIPSNNKENHYLELSASLVRIQSDEKSGRSIASFQFQNISHMEQKVLVRFCFERQLQLRKKGLE</sequence>
<gene>
    <name evidence="3" type="ORF">AWH48_04340</name>
</gene>
<dbReference type="GO" id="GO:0035438">
    <property type="term" value="F:cyclic-di-GMP binding"/>
    <property type="evidence" value="ECO:0007669"/>
    <property type="project" value="InterPro"/>
</dbReference>
<evidence type="ECO:0000313" key="4">
    <source>
        <dbReference type="Proteomes" id="UP000077271"/>
    </source>
</evidence>
<dbReference type="InterPro" id="IPR009875">
    <property type="entry name" value="PilZ_domain"/>
</dbReference>
<dbReference type="AlphaFoldDB" id="A0A177KTJ3"/>
<dbReference type="RefSeq" id="WP_018393805.1">
    <property type="nucleotide sequence ID" value="NZ_LQWZ01000023.1"/>
</dbReference>
<evidence type="ECO:0000259" key="1">
    <source>
        <dbReference type="Pfam" id="PF07238"/>
    </source>
</evidence>
<dbReference type="Proteomes" id="UP000077271">
    <property type="component" value="Unassembled WGS sequence"/>
</dbReference>
<evidence type="ECO:0008006" key="5">
    <source>
        <dbReference type="Google" id="ProtNLM"/>
    </source>
</evidence>
<organism evidence="3 4">
    <name type="scientific">Domibacillus aminovorans</name>
    <dbReference type="NCBI Taxonomy" id="29332"/>
    <lineage>
        <taxon>Bacteria</taxon>
        <taxon>Bacillati</taxon>
        <taxon>Bacillota</taxon>
        <taxon>Bacilli</taxon>
        <taxon>Bacillales</taxon>
        <taxon>Bacillaceae</taxon>
        <taxon>Domibacillus</taxon>
    </lineage>
</organism>
<dbReference type="Pfam" id="PF12945">
    <property type="entry name" value="PilZNR"/>
    <property type="match status" value="1"/>
</dbReference>